<comment type="caution">
    <text evidence="8">The sequence shown here is derived from an EMBL/GenBank/DDBJ whole genome shotgun (WGS) entry which is preliminary data.</text>
</comment>
<feature type="transmembrane region" description="Helical" evidence="6">
    <location>
        <begin position="384"/>
        <end position="409"/>
    </location>
</feature>
<dbReference type="GO" id="GO:0016020">
    <property type="term" value="C:membrane"/>
    <property type="evidence" value="ECO:0007669"/>
    <property type="project" value="UniProtKB-SubCell"/>
</dbReference>
<evidence type="ECO:0000256" key="5">
    <source>
        <dbReference type="SAM" id="MobiDB-lite"/>
    </source>
</evidence>
<feature type="domain" description="SLC26A/SulP transporter" evidence="7">
    <location>
        <begin position="32"/>
        <end position="377"/>
    </location>
</feature>
<sequence>MPDETLAPDRRDARESAPTHPNGRAARPGWRLDVEASLVVFLVALPLSLGIAVASGAPVAAGIIAAVVGGVVAGALGGVPLQVSGPAAGLTSIVATVVATFGWRAACFVTAAAGVLQILLGASRIARAVLAISPAVVQGMLAGIGITIVVGQVHVVLGGVARPAALDNIVELGREFGTVHVPVAAVLGLATIGLMLGWPRLPRPLSAVPAPLAAVALVTVASLPFDVPRVALPHDILSSIALPALPGGTATGIATAVLTVALIASVESLLSAVAVDNLHGGPRGNLDRELVAQGAANTVSGLAGGLPVTGVIVRSATNVRAGARTRASTILHGLWMAAFALLLAPLLSQIPLAVLAGLLVVIGAKLVDLAGIRVLSRHGDLATYLATTGGVVILNLLEGVLLGVGVAVLQTLRRALVASVHVHPPAAAGKPWRVVIAGTLAFPSLPRVARQLARLPAAVPVQLDLAVDYLDHAAYTLLDNWTRVRQREGTRVVVNEIGAPVLSQIREGRPPPRRLGATAAAMYPAATCAACSGPLADR</sequence>
<keyword evidence="3 6" id="KW-1133">Transmembrane helix</keyword>
<dbReference type="InterPro" id="IPR011547">
    <property type="entry name" value="SLC26A/SulP_dom"/>
</dbReference>
<evidence type="ECO:0000313" key="9">
    <source>
        <dbReference type="Proteomes" id="UP000604475"/>
    </source>
</evidence>
<feature type="compositionally biased region" description="Basic and acidic residues" evidence="5">
    <location>
        <begin position="7"/>
        <end position="17"/>
    </location>
</feature>
<proteinExistence type="predicted"/>
<feature type="transmembrane region" description="Helical" evidence="6">
    <location>
        <begin position="61"/>
        <end position="81"/>
    </location>
</feature>
<comment type="subcellular location">
    <subcellularLocation>
        <location evidence="1">Membrane</location>
        <topology evidence="1">Multi-pass membrane protein</topology>
    </subcellularLocation>
</comment>
<dbReference type="Pfam" id="PF00916">
    <property type="entry name" value="Sulfate_transp"/>
    <property type="match status" value="1"/>
</dbReference>
<dbReference type="PANTHER" id="PTHR11814">
    <property type="entry name" value="SULFATE TRANSPORTER"/>
    <property type="match status" value="1"/>
</dbReference>
<evidence type="ECO:0000256" key="4">
    <source>
        <dbReference type="ARBA" id="ARBA00023136"/>
    </source>
</evidence>
<evidence type="ECO:0000256" key="2">
    <source>
        <dbReference type="ARBA" id="ARBA00022692"/>
    </source>
</evidence>
<evidence type="ECO:0000259" key="7">
    <source>
        <dbReference type="Pfam" id="PF00916"/>
    </source>
</evidence>
<feature type="transmembrane region" description="Helical" evidence="6">
    <location>
        <begin position="128"/>
        <end position="157"/>
    </location>
</feature>
<organism evidence="8 9">
    <name type="scientific">Frankia nepalensis</name>
    <dbReference type="NCBI Taxonomy" id="1836974"/>
    <lineage>
        <taxon>Bacteria</taxon>
        <taxon>Bacillati</taxon>
        <taxon>Actinomycetota</taxon>
        <taxon>Actinomycetes</taxon>
        <taxon>Frankiales</taxon>
        <taxon>Frankiaceae</taxon>
        <taxon>Frankia</taxon>
    </lineage>
</organism>
<reference evidence="8" key="1">
    <citation type="submission" date="2020-12" db="EMBL/GenBank/DDBJ databases">
        <title>Genomic characterization of non-nitrogen-fixing Frankia strains.</title>
        <authorList>
            <person name="Carlos-Shanley C."/>
            <person name="Guerra T."/>
            <person name="Hahn D."/>
        </authorList>
    </citation>
    <scope>NUCLEOTIDE SEQUENCE</scope>
    <source>
        <strain evidence="8">CN6</strain>
    </source>
</reference>
<feature type="transmembrane region" description="Helical" evidence="6">
    <location>
        <begin position="93"/>
        <end position="116"/>
    </location>
</feature>
<keyword evidence="2 6" id="KW-0812">Transmembrane</keyword>
<accession>A0A937USM1</accession>
<evidence type="ECO:0000256" key="3">
    <source>
        <dbReference type="ARBA" id="ARBA00022989"/>
    </source>
</evidence>
<dbReference type="InterPro" id="IPR001902">
    <property type="entry name" value="SLC26A/SulP_fam"/>
</dbReference>
<feature type="transmembrane region" description="Helical" evidence="6">
    <location>
        <begin position="205"/>
        <end position="225"/>
    </location>
</feature>
<feature type="region of interest" description="Disordered" evidence="5">
    <location>
        <begin position="1"/>
        <end position="26"/>
    </location>
</feature>
<dbReference type="EMBL" id="JAEACQ010000204">
    <property type="protein sequence ID" value="MBL7629026.1"/>
    <property type="molecule type" value="Genomic_DNA"/>
</dbReference>
<feature type="transmembrane region" description="Helical" evidence="6">
    <location>
        <begin position="177"/>
        <end position="198"/>
    </location>
</feature>
<keyword evidence="4 6" id="KW-0472">Membrane</keyword>
<protein>
    <submittedName>
        <fullName evidence="8">SulP family inorganic anion transporter</fullName>
    </submittedName>
</protein>
<dbReference type="AlphaFoldDB" id="A0A937USM1"/>
<evidence type="ECO:0000256" key="1">
    <source>
        <dbReference type="ARBA" id="ARBA00004141"/>
    </source>
</evidence>
<feature type="transmembrane region" description="Helical" evidence="6">
    <location>
        <begin position="334"/>
        <end position="364"/>
    </location>
</feature>
<feature type="transmembrane region" description="Helical" evidence="6">
    <location>
        <begin position="245"/>
        <end position="264"/>
    </location>
</feature>
<dbReference type="Proteomes" id="UP000604475">
    <property type="component" value="Unassembled WGS sequence"/>
</dbReference>
<dbReference type="RefSeq" id="WP_203003497.1">
    <property type="nucleotide sequence ID" value="NZ_JADWYU010000160.1"/>
</dbReference>
<feature type="transmembrane region" description="Helical" evidence="6">
    <location>
        <begin position="36"/>
        <end position="54"/>
    </location>
</feature>
<evidence type="ECO:0000256" key="6">
    <source>
        <dbReference type="SAM" id="Phobius"/>
    </source>
</evidence>
<gene>
    <name evidence="8" type="ORF">I7412_18060</name>
</gene>
<evidence type="ECO:0000313" key="8">
    <source>
        <dbReference type="EMBL" id="MBL7629026.1"/>
    </source>
</evidence>
<keyword evidence="9" id="KW-1185">Reference proteome</keyword>
<dbReference type="GO" id="GO:0055085">
    <property type="term" value="P:transmembrane transport"/>
    <property type="evidence" value="ECO:0007669"/>
    <property type="project" value="InterPro"/>
</dbReference>
<name>A0A937USM1_9ACTN</name>